<organism evidence="4">
    <name type="scientific">marine sediment metagenome</name>
    <dbReference type="NCBI Taxonomy" id="412755"/>
    <lineage>
        <taxon>unclassified sequences</taxon>
        <taxon>metagenomes</taxon>
        <taxon>ecological metagenomes</taxon>
    </lineage>
</organism>
<reference evidence="4" key="1">
    <citation type="journal article" date="2015" name="Nature">
        <title>Complex archaea that bridge the gap between prokaryotes and eukaryotes.</title>
        <authorList>
            <person name="Spang A."/>
            <person name="Saw J.H."/>
            <person name="Jorgensen S.L."/>
            <person name="Zaremba-Niedzwiedzka K."/>
            <person name="Martijn J."/>
            <person name="Lind A.E."/>
            <person name="van Eijk R."/>
            <person name="Schleper C."/>
            <person name="Guy L."/>
            <person name="Ettema T.J."/>
        </authorList>
    </citation>
    <scope>NUCLEOTIDE SEQUENCE</scope>
</reference>
<dbReference type="SUPFAM" id="SSF54637">
    <property type="entry name" value="Thioesterase/thiol ester dehydrase-isomerase"/>
    <property type="match status" value="1"/>
</dbReference>
<protein>
    <recommendedName>
        <fullName evidence="3">Thioesterase domain-containing protein</fullName>
    </recommendedName>
</protein>
<comment type="caution">
    <text evidence="4">The sequence shown here is derived from an EMBL/GenBank/DDBJ whole genome shotgun (WGS) entry which is preliminary data.</text>
</comment>
<dbReference type="PANTHER" id="PTHR21660:SF1">
    <property type="entry name" value="ACYL-COENZYME A THIOESTERASE 13"/>
    <property type="match status" value="1"/>
</dbReference>
<dbReference type="GO" id="GO:0047617">
    <property type="term" value="F:fatty acyl-CoA hydrolase activity"/>
    <property type="evidence" value="ECO:0007669"/>
    <property type="project" value="InterPro"/>
</dbReference>
<dbReference type="AlphaFoldDB" id="A0A0F9V6H7"/>
<dbReference type="EMBL" id="LAZR01000071">
    <property type="protein sequence ID" value="KKN95277.1"/>
    <property type="molecule type" value="Genomic_DNA"/>
</dbReference>
<sequence length="151" mass="16234">MTVTDIPDGYALHSRHSGLTEPWEPIYFKITSDDFRLGIRAATVHANSRGFVHGGLLSALADNAMGLACAQQIKTAAGLLTVSLTMDFLGTAQIGQWIEIRAEPLKLGRSLCFANALILAEGEICARASGVFRLMSRQDQASISDAPNPFD</sequence>
<dbReference type="Gene3D" id="3.10.129.10">
    <property type="entry name" value="Hotdog Thioesterase"/>
    <property type="match status" value="1"/>
</dbReference>
<dbReference type="PANTHER" id="PTHR21660">
    <property type="entry name" value="THIOESTERASE SUPERFAMILY MEMBER-RELATED"/>
    <property type="match status" value="1"/>
</dbReference>
<keyword evidence="2" id="KW-0378">Hydrolase</keyword>
<evidence type="ECO:0000259" key="3">
    <source>
        <dbReference type="Pfam" id="PF03061"/>
    </source>
</evidence>
<name>A0A0F9V6H7_9ZZZZ</name>
<gene>
    <name evidence="4" type="ORF">LCGC14_0178020</name>
</gene>
<dbReference type="Pfam" id="PF03061">
    <property type="entry name" value="4HBT"/>
    <property type="match status" value="1"/>
</dbReference>
<feature type="domain" description="Thioesterase" evidence="3">
    <location>
        <begin position="50"/>
        <end position="122"/>
    </location>
</feature>
<dbReference type="InterPro" id="IPR003736">
    <property type="entry name" value="PAAI_dom"/>
</dbReference>
<proteinExistence type="inferred from homology"/>
<dbReference type="InterPro" id="IPR006683">
    <property type="entry name" value="Thioestr_dom"/>
</dbReference>
<evidence type="ECO:0000313" key="4">
    <source>
        <dbReference type="EMBL" id="KKN95277.1"/>
    </source>
</evidence>
<dbReference type="CDD" id="cd03443">
    <property type="entry name" value="PaaI_thioesterase"/>
    <property type="match status" value="1"/>
</dbReference>
<dbReference type="InterPro" id="IPR029069">
    <property type="entry name" value="HotDog_dom_sf"/>
</dbReference>
<accession>A0A0F9V6H7</accession>
<dbReference type="InterPro" id="IPR039298">
    <property type="entry name" value="ACOT13"/>
</dbReference>
<evidence type="ECO:0000256" key="1">
    <source>
        <dbReference type="ARBA" id="ARBA00008324"/>
    </source>
</evidence>
<dbReference type="NCBIfam" id="TIGR00369">
    <property type="entry name" value="unchar_dom_1"/>
    <property type="match status" value="1"/>
</dbReference>
<evidence type="ECO:0000256" key="2">
    <source>
        <dbReference type="ARBA" id="ARBA00022801"/>
    </source>
</evidence>
<comment type="similarity">
    <text evidence="1">Belongs to the thioesterase PaaI family.</text>
</comment>